<protein>
    <submittedName>
        <fullName evidence="3">PorT family protein</fullName>
    </submittedName>
</protein>
<dbReference type="RefSeq" id="WP_257499766.1">
    <property type="nucleotide sequence ID" value="NZ_CP102382.1"/>
</dbReference>
<evidence type="ECO:0000313" key="4">
    <source>
        <dbReference type="Proteomes" id="UP001317001"/>
    </source>
</evidence>
<accession>A0ABY5NTE0</accession>
<sequence>MKKLSKITTALFSAFLFTNAVSAQDFTFGPKVGYNNAKLAGSSWQEFHDNNSINGFHIGAFAEVRFDKFAIQPEVYYSSAGGKWKTTFENNTLEHDFNLSYVNVPVMLKYYLTNGIAIEAGPQAGFLTDSKVKWSDLDPKSPNFNDFDFSVNVGLSVNIIDFMISARYNAGLTNVIDNPDVDWKNRVMQLSVGYRF</sequence>
<evidence type="ECO:0000256" key="1">
    <source>
        <dbReference type="SAM" id="SignalP"/>
    </source>
</evidence>
<keyword evidence="1" id="KW-0732">Signal</keyword>
<feature type="chain" id="PRO_5046172143" evidence="1">
    <location>
        <begin position="24"/>
        <end position="196"/>
    </location>
</feature>
<feature type="domain" description="Outer membrane protein beta-barrel" evidence="2">
    <location>
        <begin position="23"/>
        <end position="176"/>
    </location>
</feature>
<organism evidence="3 4">
    <name type="scientific">Paenimyroides aestuarii</name>
    <dbReference type="NCBI Taxonomy" id="2968490"/>
    <lineage>
        <taxon>Bacteria</taxon>
        <taxon>Pseudomonadati</taxon>
        <taxon>Bacteroidota</taxon>
        <taxon>Flavobacteriia</taxon>
        <taxon>Flavobacteriales</taxon>
        <taxon>Flavobacteriaceae</taxon>
        <taxon>Paenimyroides</taxon>
    </lineage>
</organism>
<proteinExistence type="predicted"/>
<dbReference type="Pfam" id="PF13568">
    <property type="entry name" value="OMP_b-brl_2"/>
    <property type="match status" value="1"/>
</dbReference>
<feature type="signal peptide" evidence="1">
    <location>
        <begin position="1"/>
        <end position="23"/>
    </location>
</feature>
<gene>
    <name evidence="3" type="ORF">NPX36_01980</name>
</gene>
<dbReference type="Proteomes" id="UP001317001">
    <property type="component" value="Chromosome"/>
</dbReference>
<dbReference type="SUPFAM" id="SSF56925">
    <property type="entry name" value="OMPA-like"/>
    <property type="match status" value="1"/>
</dbReference>
<reference evidence="3 4" key="1">
    <citation type="submission" date="2022-08" db="EMBL/GenBank/DDBJ databases">
        <title>Myroides zhujiangensis sp. nov., a novel bacterium isolated from sediment in the Pearl River Estuary.</title>
        <authorList>
            <person name="Cui L."/>
        </authorList>
    </citation>
    <scope>NUCLEOTIDE SEQUENCE [LARGE SCALE GENOMIC DNA]</scope>
    <source>
        <strain evidence="3 4">SCSIO 72103</strain>
    </source>
</reference>
<name>A0ABY5NTE0_9FLAO</name>
<dbReference type="InterPro" id="IPR025665">
    <property type="entry name" value="Beta-barrel_OMP_2"/>
</dbReference>
<dbReference type="InterPro" id="IPR011250">
    <property type="entry name" value="OMP/PagP_B-barrel"/>
</dbReference>
<evidence type="ECO:0000313" key="3">
    <source>
        <dbReference type="EMBL" id="UUV21846.1"/>
    </source>
</evidence>
<keyword evidence="4" id="KW-1185">Reference proteome</keyword>
<evidence type="ECO:0000259" key="2">
    <source>
        <dbReference type="Pfam" id="PF13568"/>
    </source>
</evidence>
<dbReference type="EMBL" id="CP102382">
    <property type="protein sequence ID" value="UUV21846.1"/>
    <property type="molecule type" value="Genomic_DNA"/>
</dbReference>